<dbReference type="EMBL" id="JACHZF010000002">
    <property type="protein sequence ID" value="MBB3329516.1"/>
    <property type="molecule type" value="Genomic_DNA"/>
</dbReference>
<keyword evidence="2" id="KW-1185">Reference proteome</keyword>
<comment type="caution">
    <text evidence="1">The sequence shown here is derived from an EMBL/GenBank/DDBJ whole genome shotgun (WGS) entry which is preliminary data.</text>
</comment>
<dbReference type="Proteomes" id="UP000553442">
    <property type="component" value="Unassembled WGS sequence"/>
</dbReference>
<sequence length="71" mass="7827">MPHQAEASRYDAMHYRRCGKSGLQLPALSPGLWHNVGDGDNLAFAEAELAEIDRHAPKDAAINLWAISSRQ</sequence>
<evidence type="ECO:0000313" key="2">
    <source>
        <dbReference type="Proteomes" id="UP000553442"/>
    </source>
</evidence>
<name>A0A7W5K0F6_9GAMM</name>
<gene>
    <name evidence="1" type="ORF">BDK63_000356</name>
</gene>
<accession>A0A7W5K0F6</accession>
<proteinExistence type="predicted"/>
<reference evidence="1 2" key="1">
    <citation type="submission" date="2020-08" db="EMBL/GenBank/DDBJ databases">
        <title>Genomic Encyclopedia of Archaeal and Bacterial Type Strains, Phase II (KMG-II): from individual species to whole genera.</title>
        <authorList>
            <person name="Goeker M."/>
        </authorList>
    </citation>
    <scope>NUCLEOTIDE SEQUENCE [LARGE SCALE GENOMIC DNA]</scope>
    <source>
        <strain evidence="1 2">5AG</strain>
    </source>
</reference>
<dbReference type="RefSeq" id="WP_281379213.1">
    <property type="nucleotide sequence ID" value="NZ_JACHZF010000002.1"/>
</dbReference>
<organism evidence="1 2">
    <name type="scientific">Halomonas campaniensis</name>
    <dbReference type="NCBI Taxonomy" id="213554"/>
    <lineage>
        <taxon>Bacteria</taxon>
        <taxon>Pseudomonadati</taxon>
        <taxon>Pseudomonadota</taxon>
        <taxon>Gammaproteobacteria</taxon>
        <taxon>Oceanospirillales</taxon>
        <taxon>Halomonadaceae</taxon>
        <taxon>Halomonas</taxon>
    </lineage>
</organism>
<protein>
    <submittedName>
        <fullName evidence="1">Aryl-alcohol dehydrogenase-like predicted oxidoreductase</fullName>
    </submittedName>
</protein>
<evidence type="ECO:0000313" key="1">
    <source>
        <dbReference type="EMBL" id="MBB3329516.1"/>
    </source>
</evidence>
<dbReference type="AlphaFoldDB" id="A0A7W5K0F6"/>